<dbReference type="CDD" id="cd00865">
    <property type="entry name" value="PEBP_bact_arch"/>
    <property type="match status" value="1"/>
</dbReference>
<gene>
    <name evidence="1" type="ORF">ENJ61_01990</name>
</gene>
<protein>
    <submittedName>
        <fullName evidence="1">YbhB/YbcL family Raf kinase inhibitor-like protein</fullName>
    </submittedName>
</protein>
<proteinExistence type="predicted"/>
<dbReference type="InterPro" id="IPR005247">
    <property type="entry name" value="YbhB_YbcL/LppC-like"/>
</dbReference>
<comment type="caution">
    <text evidence="1">The sequence shown here is derived from an EMBL/GenBank/DDBJ whole genome shotgun (WGS) entry which is preliminary data.</text>
</comment>
<dbReference type="PANTHER" id="PTHR30289:SF1">
    <property type="entry name" value="PEBP (PHOSPHATIDYLETHANOLAMINE-BINDING PROTEIN) FAMILY PROTEIN"/>
    <property type="match status" value="1"/>
</dbReference>
<dbReference type="PANTHER" id="PTHR30289">
    <property type="entry name" value="UNCHARACTERIZED PROTEIN YBCL-RELATED"/>
    <property type="match status" value="1"/>
</dbReference>
<organism evidence="1">
    <name type="scientific">Aquifex aeolicus</name>
    <dbReference type="NCBI Taxonomy" id="63363"/>
    <lineage>
        <taxon>Bacteria</taxon>
        <taxon>Pseudomonadati</taxon>
        <taxon>Aquificota</taxon>
        <taxon>Aquificia</taxon>
        <taxon>Aquificales</taxon>
        <taxon>Aquificaceae</taxon>
        <taxon>Aquifex</taxon>
    </lineage>
</organism>
<dbReference type="EMBL" id="DRNB01000068">
    <property type="protein sequence ID" value="HHJ63656.1"/>
    <property type="molecule type" value="Genomic_DNA"/>
</dbReference>
<accession>A0A7C5PYV1</accession>
<dbReference type="Gene3D" id="3.90.280.10">
    <property type="entry name" value="PEBP-like"/>
    <property type="match status" value="1"/>
</dbReference>
<dbReference type="InterPro" id="IPR036610">
    <property type="entry name" value="PEBP-like_sf"/>
</dbReference>
<evidence type="ECO:0000313" key="1">
    <source>
        <dbReference type="EMBL" id="HHJ63656.1"/>
    </source>
</evidence>
<dbReference type="InterPro" id="IPR008914">
    <property type="entry name" value="PEBP"/>
</dbReference>
<dbReference type="AlphaFoldDB" id="A0A7C5PYV1"/>
<dbReference type="SUPFAM" id="SSF49777">
    <property type="entry name" value="PEBP-like"/>
    <property type="match status" value="1"/>
</dbReference>
<sequence>MLAYILPGLLGVGLALAGGKVMKVESKAFREGEVIPVRYTCDGADVSPPVSWSEVPEGVKSFVLIMDDPDAPIGTFTHWVVYDIPPDIRELEEGFPKKERLGNIKQGVNDFGYIGYGGPCPPKGHGYHRYFFKIYALNLETLDLPPSAGRRQVEERMRGHILGEGYLMGRYKRE</sequence>
<dbReference type="Pfam" id="PF01161">
    <property type="entry name" value="PBP"/>
    <property type="match status" value="1"/>
</dbReference>
<name>A0A7C5PYV1_AQUAO</name>
<reference evidence="1" key="1">
    <citation type="journal article" date="2020" name="mSystems">
        <title>Genome- and Community-Level Interaction Insights into Carbon Utilization and Element Cycling Functions of Hydrothermarchaeota in Hydrothermal Sediment.</title>
        <authorList>
            <person name="Zhou Z."/>
            <person name="Liu Y."/>
            <person name="Xu W."/>
            <person name="Pan J."/>
            <person name="Luo Z.H."/>
            <person name="Li M."/>
        </authorList>
    </citation>
    <scope>NUCLEOTIDE SEQUENCE [LARGE SCALE GENOMIC DNA]</scope>
    <source>
        <strain evidence="1">HyVt-501</strain>
    </source>
</reference>
<dbReference type="Proteomes" id="UP000885792">
    <property type="component" value="Unassembled WGS sequence"/>
</dbReference>
<dbReference type="NCBIfam" id="TIGR00481">
    <property type="entry name" value="YbhB/YbcL family Raf kinase inhibitor-like protein"/>
    <property type="match status" value="1"/>
</dbReference>